<feature type="compositionally biased region" description="Low complexity" evidence="1">
    <location>
        <begin position="101"/>
        <end position="121"/>
    </location>
</feature>
<dbReference type="AlphaFoldDB" id="A0A1G4K785"/>
<protein>
    <submittedName>
        <fullName evidence="2">LAME_0G05534g1_1</fullName>
    </submittedName>
</protein>
<dbReference type="Proteomes" id="UP000191144">
    <property type="component" value="Chromosome G"/>
</dbReference>
<dbReference type="OrthoDB" id="5594977at2759"/>
<dbReference type="Pfam" id="PF10310">
    <property type="entry name" value="DUF5427"/>
    <property type="match status" value="1"/>
</dbReference>
<sequence length="464" mass="51952">MSGRNSTEADDVLDFLDSLPERKKKDIKNVKKEAKTSTQDPKNDTEILDFLDELEQSNLSLNREKKTVSEEPIFKDKEAKDPKTPQLDKNQGNVENDKQEVSVPASSAPKTPATPKADPVTETNVEEKKEDSKPTEQEEEEEPLHDPITSISNWWSSSGSATVNSFFSKTAEQASHLKDRIAHEQQGITSRLQTTSIASKINSSTISMLAKNLSRIVVGEADEVLRIHLVHDLVNYPLLSYHVEQQFDSVLSSQVQGGVRIFVDEWDHPTEGQDRVQDGKRHLNMFTGKIADGEKLAFANLNNAIKLFTKAKEELAKQRTETEHVEDDSAQEQSISDVFISILPIAVPTKAKSSEITTTDPTAPGNFAFTIALKDIRNDFTSITRSQGFPQRWAEWLEGTSELKSKQDAIQDRESKKDTGERTESSEIVEDVDASEWVKEWVEDGLSLSFGVVAQNYVIDRMGF</sequence>
<evidence type="ECO:0000256" key="1">
    <source>
        <dbReference type="SAM" id="MobiDB-lite"/>
    </source>
</evidence>
<reference evidence="3" key="1">
    <citation type="submission" date="2016-03" db="EMBL/GenBank/DDBJ databases">
        <authorList>
            <person name="Devillers Hugo."/>
        </authorList>
    </citation>
    <scope>NUCLEOTIDE SEQUENCE [LARGE SCALE GENOMIC DNA]</scope>
</reference>
<organism evidence="2 3">
    <name type="scientific">Lachancea meyersii CBS 8951</name>
    <dbReference type="NCBI Taxonomy" id="1266667"/>
    <lineage>
        <taxon>Eukaryota</taxon>
        <taxon>Fungi</taxon>
        <taxon>Dikarya</taxon>
        <taxon>Ascomycota</taxon>
        <taxon>Saccharomycotina</taxon>
        <taxon>Saccharomycetes</taxon>
        <taxon>Saccharomycetales</taxon>
        <taxon>Saccharomycetaceae</taxon>
        <taxon>Lachancea</taxon>
    </lineage>
</organism>
<accession>A0A1G4K785</accession>
<feature type="compositionally biased region" description="Basic and acidic residues" evidence="1">
    <location>
        <begin position="62"/>
        <end position="83"/>
    </location>
</feature>
<feature type="region of interest" description="Disordered" evidence="1">
    <location>
        <begin position="405"/>
        <end position="429"/>
    </location>
</feature>
<dbReference type="PANTHER" id="PTHR28265">
    <property type="entry name" value="MAINTENANCE OF TELOMERE CAPPING PROTEIN 1"/>
    <property type="match status" value="1"/>
</dbReference>
<dbReference type="EMBL" id="LT598484">
    <property type="protein sequence ID" value="SCU99792.1"/>
    <property type="molecule type" value="Genomic_DNA"/>
</dbReference>
<gene>
    <name evidence="2" type="ORF">LAME_0G05534G</name>
</gene>
<feature type="compositionally biased region" description="Basic and acidic residues" evidence="1">
    <location>
        <begin position="405"/>
        <end position="425"/>
    </location>
</feature>
<name>A0A1G4K785_9SACH</name>
<keyword evidence="3" id="KW-1185">Reference proteome</keyword>
<feature type="compositionally biased region" description="Acidic residues" evidence="1">
    <location>
        <begin position="46"/>
        <end position="55"/>
    </location>
</feature>
<dbReference type="InterPro" id="IPR018814">
    <property type="entry name" value="DUF5427"/>
</dbReference>
<proteinExistence type="predicted"/>
<feature type="compositionally biased region" description="Basic and acidic residues" evidence="1">
    <location>
        <begin position="19"/>
        <end position="45"/>
    </location>
</feature>
<feature type="region of interest" description="Disordered" evidence="1">
    <location>
        <begin position="1"/>
        <end position="149"/>
    </location>
</feature>
<evidence type="ECO:0000313" key="2">
    <source>
        <dbReference type="EMBL" id="SCU99792.1"/>
    </source>
</evidence>
<dbReference type="PANTHER" id="PTHR28265:SF1">
    <property type="entry name" value="MAINTENANCE OF TELOMERE CAPPING PROTEIN 1"/>
    <property type="match status" value="1"/>
</dbReference>
<feature type="compositionally biased region" description="Basic and acidic residues" evidence="1">
    <location>
        <begin position="125"/>
        <end position="136"/>
    </location>
</feature>
<evidence type="ECO:0000313" key="3">
    <source>
        <dbReference type="Proteomes" id="UP000191144"/>
    </source>
</evidence>